<name>A0A2N9F2B5_FAGSY</name>
<sequence length="90" mass="10566">MINKDRLVSWGYRGDPLCLLCRLQMDSRNHLYFECPVLKRVWKSVMRLCLIEDPMFDWADLEAWGVNHWKGKGLHSTICRLGLGAIVYNI</sequence>
<dbReference type="InterPro" id="IPR026960">
    <property type="entry name" value="RVT-Znf"/>
</dbReference>
<dbReference type="Pfam" id="PF13966">
    <property type="entry name" value="zf-RVT"/>
    <property type="match status" value="1"/>
</dbReference>
<proteinExistence type="predicted"/>
<feature type="domain" description="Reverse transcriptase zinc-binding" evidence="1">
    <location>
        <begin position="4"/>
        <end position="42"/>
    </location>
</feature>
<protein>
    <recommendedName>
        <fullName evidence="1">Reverse transcriptase zinc-binding domain-containing protein</fullName>
    </recommendedName>
</protein>
<gene>
    <name evidence="2" type="ORF">FSB_LOCUS8901</name>
</gene>
<dbReference type="AlphaFoldDB" id="A0A2N9F2B5"/>
<dbReference type="EMBL" id="OIVN01000487">
    <property type="protein sequence ID" value="SPC81019.1"/>
    <property type="molecule type" value="Genomic_DNA"/>
</dbReference>
<reference evidence="2" key="1">
    <citation type="submission" date="2018-02" db="EMBL/GenBank/DDBJ databases">
        <authorList>
            <person name="Cohen D.B."/>
            <person name="Kent A.D."/>
        </authorList>
    </citation>
    <scope>NUCLEOTIDE SEQUENCE</scope>
</reference>
<organism evidence="2">
    <name type="scientific">Fagus sylvatica</name>
    <name type="common">Beechnut</name>
    <dbReference type="NCBI Taxonomy" id="28930"/>
    <lineage>
        <taxon>Eukaryota</taxon>
        <taxon>Viridiplantae</taxon>
        <taxon>Streptophyta</taxon>
        <taxon>Embryophyta</taxon>
        <taxon>Tracheophyta</taxon>
        <taxon>Spermatophyta</taxon>
        <taxon>Magnoliopsida</taxon>
        <taxon>eudicotyledons</taxon>
        <taxon>Gunneridae</taxon>
        <taxon>Pentapetalae</taxon>
        <taxon>rosids</taxon>
        <taxon>fabids</taxon>
        <taxon>Fagales</taxon>
        <taxon>Fagaceae</taxon>
        <taxon>Fagus</taxon>
    </lineage>
</organism>
<accession>A0A2N9F2B5</accession>
<evidence type="ECO:0000313" key="2">
    <source>
        <dbReference type="EMBL" id="SPC81019.1"/>
    </source>
</evidence>
<evidence type="ECO:0000259" key="1">
    <source>
        <dbReference type="Pfam" id="PF13966"/>
    </source>
</evidence>